<comment type="caution">
    <text evidence="5">The sequence shown here is derived from an EMBL/GenBank/DDBJ whole genome shotgun (WGS) entry which is preliminary data.</text>
</comment>
<evidence type="ECO:0000256" key="2">
    <source>
        <dbReference type="ARBA" id="ARBA00023125"/>
    </source>
</evidence>
<dbReference type="PANTHER" id="PTHR46796:SF2">
    <property type="entry name" value="TRANSCRIPTIONAL REGULATORY PROTEIN"/>
    <property type="match status" value="1"/>
</dbReference>
<keyword evidence="6" id="KW-1185">Reference proteome</keyword>
<protein>
    <submittedName>
        <fullName evidence="5">AraC family transcriptional regulator</fullName>
    </submittedName>
</protein>
<dbReference type="SMART" id="SM00342">
    <property type="entry name" value="HTH_ARAC"/>
    <property type="match status" value="1"/>
</dbReference>
<gene>
    <name evidence="5" type="ORF">C1I89_08340</name>
</gene>
<organism evidence="5 6">
    <name type="scientific">Achromobacter pulmonis</name>
    <dbReference type="NCBI Taxonomy" id="1389932"/>
    <lineage>
        <taxon>Bacteria</taxon>
        <taxon>Pseudomonadati</taxon>
        <taxon>Pseudomonadota</taxon>
        <taxon>Betaproteobacteria</taxon>
        <taxon>Burkholderiales</taxon>
        <taxon>Alcaligenaceae</taxon>
        <taxon>Achromobacter</taxon>
    </lineage>
</organism>
<keyword evidence="1" id="KW-0805">Transcription regulation</keyword>
<dbReference type="InterPro" id="IPR009057">
    <property type="entry name" value="Homeodomain-like_sf"/>
</dbReference>
<evidence type="ECO:0000259" key="4">
    <source>
        <dbReference type="PROSITE" id="PS01124"/>
    </source>
</evidence>
<dbReference type="PANTHER" id="PTHR46796">
    <property type="entry name" value="HTH-TYPE TRANSCRIPTIONAL ACTIVATOR RHAS-RELATED"/>
    <property type="match status" value="1"/>
</dbReference>
<evidence type="ECO:0000313" key="6">
    <source>
        <dbReference type="Proteomes" id="UP000235994"/>
    </source>
</evidence>
<dbReference type="PROSITE" id="PS01124">
    <property type="entry name" value="HTH_ARAC_FAMILY_2"/>
    <property type="match status" value="1"/>
</dbReference>
<dbReference type="AlphaFoldDB" id="A0A2N8KLA8"/>
<name>A0A2N8KLA8_9BURK</name>
<feature type="domain" description="HTH araC/xylS-type" evidence="4">
    <location>
        <begin position="173"/>
        <end position="271"/>
    </location>
</feature>
<accession>A0A2N8KLA8</accession>
<dbReference type="PRINTS" id="PR00032">
    <property type="entry name" value="HTHARAC"/>
</dbReference>
<sequence>MQETYALHEGAFGRAVVLELRDDLIAHAHAEVQLALWLGGSRAQGRVGQTVVPYSENLALGANPYESHDARLLERSGPAIFLVLYIAKPWLDERRAATGRPFHFDAPGVPIDAAVRQSCWRLLDKIVAPHQHPGADIDAEVEALLLAAIESSAGPDRAPRPVSPAPALDRRLRAAIAYMRQHVHEPMAVEDVASRVGLSRGHFFALFRDQLNTTPQVFWSAVRVEEAVRLLAHQKQPLTSVALDLGFSTPGNFSRFFREHMGVSPSRFRRAATGPAQHLLTGVD</sequence>
<evidence type="ECO:0000256" key="1">
    <source>
        <dbReference type="ARBA" id="ARBA00023015"/>
    </source>
</evidence>
<dbReference type="GO" id="GO:0043565">
    <property type="term" value="F:sequence-specific DNA binding"/>
    <property type="evidence" value="ECO:0007669"/>
    <property type="project" value="InterPro"/>
</dbReference>
<dbReference type="InterPro" id="IPR020449">
    <property type="entry name" value="Tscrpt_reg_AraC-type_HTH"/>
</dbReference>
<reference evidence="5 6" key="1">
    <citation type="submission" date="2018-01" db="EMBL/GenBank/DDBJ databases">
        <title>The draft genome of an aniline degradation strain ANB-1.</title>
        <authorList>
            <person name="Zhang L."/>
            <person name="Jiang J."/>
        </authorList>
    </citation>
    <scope>NUCLEOTIDE SEQUENCE [LARGE SCALE GENOMIC DNA]</scope>
    <source>
        <strain evidence="5 6">ANB-1</strain>
    </source>
</reference>
<dbReference type="Pfam" id="PF12833">
    <property type="entry name" value="HTH_18"/>
    <property type="match status" value="1"/>
</dbReference>
<dbReference type="Proteomes" id="UP000235994">
    <property type="component" value="Unassembled WGS sequence"/>
</dbReference>
<dbReference type="GO" id="GO:0003700">
    <property type="term" value="F:DNA-binding transcription factor activity"/>
    <property type="evidence" value="ECO:0007669"/>
    <property type="project" value="InterPro"/>
</dbReference>
<proteinExistence type="predicted"/>
<keyword evidence="2" id="KW-0238">DNA-binding</keyword>
<keyword evidence="3" id="KW-0804">Transcription</keyword>
<evidence type="ECO:0000313" key="5">
    <source>
        <dbReference type="EMBL" id="PND34235.1"/>
    </source>
</evidence>
<dbReference type="InterPro" id="IPR050204">
    <property type="entry name" value="AraC_XylS_family_regulators"/>
</dbReference>
<dbReference type="SUPFAM" id="SSF46689">
    <property type="entry name" value="Homeodomain-like"/>
    <property type="match status" value="2"/>
</dbReference>
<dbReference type="PROSITE" id="PS00041">
    <property type="entry name" value="HTH_ARAC_FAMILY_1"/>
    <property type="match status" value="1"/>
</dbReference>
<dbReference type="RefSeq" id="WP_102772304.1">
    <property type="nucleotide sequence ID" value="NZ_POQS01000002.1"/>
</dbReference>
<dbReference type="InterPro" id="IPR018062">
    <property type="entry name" value="HTH_AraC-typ_CS"/>
</dbReference>
<dbReference type="EMBL" id="POQS01000002">
    <property type="protein sequence ID" value="PND34235.1"/>
    <property type="molecule type" value="Genomic_DNA"/>
</dbReference>
<dbReference type="InterPro" id="IPR018060">
    <property type="entry name" value="HTH_AraC"/>
</dbReference>
<evidence type="ECO:0000256" key="3">
    <source>
        <dbReference type="ARBA" id="ARBA00023163"/>
    </source>
</evidence>
<dbReference type="Gene3D" id="1.10.10.60">
    <property type="entry name" value="Homeodomain-like"/>
    <property type="match status" value="1"/>
</dbReference>